<accession>A0A0D8XYJ9</accession>
<dbReference type="Proteomes" id="UP000053766">
    <property type="component" value="Unassembled WGS sequence"/>
</dbReference>
<dbReference type="EMBL" id="KN716254">
    <property type="protein sequence ID" value="KJH48829.1"/>
    <property type="molecule type" value="Genomic_DNA"/>
</dbReference>
<evidence type="ECO:0000313" key="2">
    <source>
        <dbReference type="Proteomes" id="UP000053766"/>
    </source>
</evidence>
<gene>
    <name evidence="1" type="ORF">DICVIV_05019</name>
</gene>
<keyword evidence="2" id="KW-1185">Reference proteome</keyword>
<dbReference type="OrthoDB" id="272810at2759"/>
<dbReference type="AlphaFoldDB" id="A0A0D8XYJ9"/>
<proteinExistence type="predicted"/>
<reference evidence="2" key="2">
    <citation type="journal article" date="2016" name="Sci. Rep.">
        <title>Dictyocaulus viviparus genome, variome and transcriptome elucidate lungworm biology and support future intervention.</title>
        <authorList>
            <person name="McNulty S.N."/>
            <person name="Strube C."/>
            <person name="Rosa B.A."/>
            <person name="Martin J.C."/>
            <person name="Tyagi R."/>
            <person name="Choi Y.J."/>
            <person name="Wang Q."/>
            <person name="Hallsworth Pepin K."/>
            <person name="Zhang X."/>
            <person name="Ozersky P."/>
            <person name="Wilson R.K."/>
            <person name="Sternberg P.W."/>
            <person name="Gasser R.B."/>
            <person name="Mitreva M."/>
        </authorList>
    </citation>
    <scope>NUCLEOTIDE SEQUENCE [LARGE SCALE GENOMIC DNA]</scope>
    <source>
        <strain evidence="2">HannoverDv2000</strain>
    </source>
</reference>
<evidence type="ECO:0000313" key="1">
    <source>
        <dbReference type="EMBL" id="KJH48829.1"/>
    </source>
</evidence>
<name>A0A0D8XYJ9_DICVI</name>
<protein>
    <submittedName>
        <fullName evidence="1">Uncharacterized protein</fullName>
    </submittedName>
</protein>
<organism evidence="1 2">
    <name type="scientific">Dictyocaulus viviparus</name>
    <name type="common">Bovine lungworm</name>
    <dbReference type="NCBI Taxonomy" id="29172"/>
    <lineage>
        <taxon>Eukaryota</taxon>
        <taxon>Metazoa</taxon>
        <taxon>Ecdysozoa</taxon>
        <taxon>Nematoda</taxon>
        <taxon>Chromadorea</taxon>
        <taxon>Rhabditida</taxon>
        <taxon>Rhabditina</taxon>
        <taxon>Rhabditomorpha</taxon>
        <taxon>Strongyloidea</taxon>
        <taxon>Metastrongylidae</taxon>
        <taxon>Dictyocaulus</taxon>
    </lineage>
</organism>
<reference evidence="1 2" key="1">
    <citation type="submission" date="2013-11" db="EMBL/GenBank/DDBJ databases">
        <title>Draft genome of the bovine lungworm Dictyocaulus viviparus.</title>
        <authorList>
            <person name="Mitreva M."/>
        </authorList>
    </citation>
    <scope>NUCLEOTIDE SEQUENCE [LARGE SCALE GENOMIC DNA]</scope>
    <source>
        <strain evidence="1 2">HannoverDv2000</strain>
    </source>
</reference>
<sequence length="153" mass="17917">MEMMRINGHSTKERLLDVEVCLEQIHGDNLIRQYVLISTMQCYVCRQPRPELENSLASLEVVIDMDDRRLPSHIWCGRYEVARRLADKMMQAKREYDHSKRTLNDQDCIILALSMKLSIIYGFLMFGTGRVAYISVIGTWKVLYLVFRRASLL</sequence>